<protein>
    <submittedName>
        <fullName evidence="4">DUF2027 domain-containing protein</fullName>
    </submittedName>
</protein>
<keyword evidence="7" id="KW-1185">Reference proteome</keyword>
<comment type="caution">
    <text evidence="4">The sequence shown here is derived from an EMBL/GenBank/DDBJ whole genome shotgun (WGS) entry which is preliminary data.</text>
</comment>
<dbReference type="InterPro" id="IPR036063">
    <property type="entry name" value="Smr_dom_sf"/>
</dbReference>
<dbReference type="Pfam" id="PF09640">
    <property type="entry name" value="DUF2027"/>
    <property type="match status" value="1"/>
</dbReference>
<organism evidence="4 6">
    <name type="scientific">Phocaeicola plebeius</name>
    <dbReference type="NCBI Taxonomy" id="310297"/>
    <lineage>
        <taxon>Bacteria</taxon>
        <taxon>Pseudomonadati</taxon>
        <taxon>Bacteroidota</taxon>
        <taxon>Bacteroidia</taxon>
        <taxon>Bacteroidales</taxon>
        <taxon>Bacteroidaceae</taxon>
        <taxon>Phocaeicola</taxon>
    </lineage>
</organism>
<feature type="domain" description="Smr" evidence="2">
    <location>
        <begin position="297"/>
        <end position="350"/>
    </location>
</feature>
<dbReference type="STRING" id="310297.BHV76_02960"/>
<dbReference type="Gene3D" id="2.60.40.1600">
    <property type="entry name" value="Smr-associated-like"/>
    <property type="match status" value="1"/>
</dbReference>
<dbReference type="InterPro" id="IPR036781">
    <property type="entry name" value="Smr_assoc-like_sf"/>
</dbReference>
<accession>A0A3E4WE85</accession>
<feature type="region of interest" description="Disordered" evidence="1">
    <location>
        <begin position="57"/>
        <end position="77"/>
    </location>
</feature>
<evidence type="ECO:0000313" key="6">
    <source>
        <dbReference type="Proteomes" id="UP000260780"/>
    </source>
</evidence>
<gene>
    <name evidence="5" type="ORF">DWY14_04735</name>
    <name evidence="4" type="ORF">DXC17_07850</name>
    <name evidence="3" type="ORF">DXD04_06150</name>
</gene>
<dbReference type="Proteomes" id="UP000260862">
    <property type="component" value="Unassembled WGS sequence"/>
</dbReference>
<dbReference type="EMBL" id="QSTF01000016">
    <property type="protein sequence ID" value="RGM40467.1"/>
    <property type="molecule type" value="Genomic_DNA"/>
</dbReference>
<dbReference type="AlphaFoldDB" id="A0A3E4WE85"/>
<reference evidence="6 7" key="1">
    <citation type="submission" date="2018-08" db="EMBL/GenBank/DDBJ databases">
        <title>A genome reference for cultivated species of the human gut microbiota.</title>
        <authorList>
            <person name="Zou Y."/>
            <person name="Xue W."/>
            <person name="Luo G."/>
        </authorList>
    </citation>
    <scope>NUCLEOTIDE SEQUENCE [LARGE SCALE GENOMIC DNA]</scope>
    <source>
        <strain evidence="5 8">AF24-16AC</strain>
        <strain evidence="4 6">OM08-14</strain>
        <strain evidence="3 7">TF10-3AC</strain>
    </source>
</reference>
<dbReference type="EMBL" id="QSQT01000009">
    <property type="protein sequence ID" value="RGK56638.1"/>
    <property type="molecule type" value="Genomic_DNA"/>
</dbReference>
<feature type="compositionally biased region" description="Acidic residues" evidence="1">
    <location>
        <begin position="66"/>
        <end position="75"/>
    </location>
</feature>
<sequence length="350" mass="40241">MKIGDKVRFLSEVGGGIVRGFQGKDIALVEGEDGFEIPMLIRECVVIQTDDYNIPLKSTAKPSAPEVEEEEEEEEKPITYRAPEIRGNDVLNVFLAYVPQDVKSISSTAFDAYLVNDSNYFIDYLYLSAEGKSWTLRSRGTVKPNMKMHLEEFEKSALNGMERVAVQLLAYKDDRTFLLKQAVNQELRIDTVKFYKLHTFQSSDFFEEPALIYEIVKDDEAVKQVYVSADDIKNALLQKNVQDVPAKLQKKQHVVKNEIVEVDLHIHELLDDTTGMGNAEMLNYQLDVFRKTLEEYKQKKGQRIVFIHGKGDGVLRRAILDELKRKYKTYQWQDASFREYGFGATMVTIH</sequence>
<evidence type="ECO:0000313" key="3">
    <source>
        <dbReference type="EMBL" id="RGK56638.1"/>
    </source>
</evidence>
<dbReference type="Proteomes" id="UP000260780">
    <property type="component" value="Unassembled WGS sequence"/>
</dbReference>
<name>A0A3E4WE85_9BACT</name>
<dbReference type="Proteomes" id="UP000285750">
    <property type="component" value="Unassembled WGS sequence"/>
</dbReference>
<evidence type="ECO:0000313" key="8">
    <source>
        <dbReference type="Proteomes" id="UP000285750"/>
    </source>
</evidence>
<dbReference type="Gene3D" id="3.30.1370.110">
    <property type="match status" value="1"/>
</dbReference>
<dbReference type="SUPFAM" id="SSF158949">
    <property type="entry name" value="Smr-associated domain-like"/>
    <property type="match status" value="1"/>
</dbReference>
<dbReference type="InterPro" id="IPR002625">
    <property type="entry name" value="Smr_dom"/>
</dbReference>
<dbReference type="RefSeq" id="WP_117671784.1">
    <property type="nucleotide sequence ID" value="NZ_CABOGR010000009.1"/>
</dbReference>
<evidence type="ECO:0000256" key="1">
    <source>
        <dbReference type="SAM" id="MobiDB-lite"/>
    </source>
</evidence>
<evidence type="ECO:0000259" key="2">
    <source>
        <dbReference type="PROSITE" id="PS50828"/>
    </source>
</evidence>
<dbReference type="Pfam" id="PF01713">
    <property type="entry name" value="Smr"/>
    <property type="match status" value="1"/>
</dbReference>
<proteinExistence type="predicted"/>
<dbReference type="InterPro" id="IPR018598">
    <property type="entry name" value="DUF2027"/>
</dbReference>
<evidence type="ECO:0000313" key="5">
    <source>
        <dbReference type="EMBL" id="RGS09101.1"/>
    </source>
</evidence>
<evidence type="ECO:0000313" key="7">
    <source>
        <dbReference type="Proteomes" id="UP000260862"/>
    </source>
</evidence>
<dbReference type="EMBL" id="QRUY01000007">
    <property type="protein sequence ID" value="RGS09101.1"/>
    <property type="molecule type" value="Genomic_DNA"/>
</dbReference>
<evidence type="ECO:0000313" key="4">
    <source>
        <dbReference type="EMBL" id="RGM40467.1"/>
    </source>
</evidence>
<dbReference type="PROSITE" id="PS50828">
    <property type="entry name" value="SMR"/>
    <property type="match status" value="1"/>
</dbReference>